<organism evidence="1">
    <name type="scientific">Alexandrium catenella</name>
    <name type="common">Red tide dinoflagellate</name>
    <name type="synonym">Gonyaulax catenella</name>
    <dbReference type="NCBI Taxonomy" id="2925"/>
    <lineage>
        <taxon>Eukaryota</taxon>
        <taxon>Sar</taxon>
        <taxon>Alveolata</taxon>
        <taxon>Dinophyceae</taxon>
        <taxon>Gonyaulacales</taxon>
        <taxon>Pyrocystaceae</taxon>
        <taxon>Alexandrium</taxon>
    </lineage>
</organism>
<dbReference type="AlphaFoldDB" id="A0A7S1LBA3"/>
<reference evidence="1" key="1">
    <citation type="submission" date="2021-01" db="EMBL/GenBank/DDBJ databases">
        <authorList>
            <person name="Corre E."/>
            <person name="Pelletier E."/>
            <person name="Niang G."/>
            <person name="Scheremetjew M."/>
            <person name="Finn R."/>
            <person name="Kale V."/>
            <person name="Holt S."/>
            <person name="Cochrane G."/>
            <person name="Meng A."/>
            <person name="Brown T."/>
            <person name="Cohen L."/>
        </authorList>
    </citation>
    <scope>NUCLEOTIDE SEQUENCE</scope>
    <source>
        <strain evidence="1">OF101</strain>
    </source>
</reference>
<gene>
    <name evidence="1" type="ORF">ACAT0790_LOCUS6664</name>
</gene>
<accession>A0A7S1LBA3</accession>
<protein>
    <submittedName>
        <fullName evidence="1">Uncharacterized protein</fullName>
    </submittedName>
</protein>
<sequence>MSASLLQKLTLKSDGEKATVPHEIHLGWAVETVLVHTDYGPLVLKPDGSYGFMALRFTGWNRRNGKVGLGGKAWSGMSSTEKKVAITVTAKANAMIKDRLGDDFFAGAKLPGKQQIKAAVRAMGGRDD</sequence>
<evidence type="ECO:0000313" key="1">
    <source>
        <dbReference type="EMBL" id="CAD9099533.1"/>
    </source>
</evidence>
<dbReference type="EMBL" id="HBGE01011362">
    <property type="protein sequence ID" value="CAD9099533.1"/>
    <property type="molecule type" value="Transcribed_RNA"/>
</dbReference>
<proteinExistence type="predicted"/>
<name>A0A7S1LBA3_ALECA</name>